<evidence type="ECO:0000259" key="1">
    <source>
        <dbReference type="Pfam" id="PF10047"/>
    </source>
</evidence>
<dbReference type="Proteomes" id="UP000019812">
    <property type="component" value="Unassembled WGS sequence"/>
</dbReference>
<evidence type="ECO:0000313" key="2">
    <source>
        <dbReference type="EMBL" id="KFB66299.1"/>
    </source>
</evidence>
<gene>
    <name evidence="2" type="ORF">CAPSK01_004460</name>
</gene>
<reference evidence="2 3" key="1">
    <citation type="submission" date="2014-07" db="EMBL/GenBank/DDBJ databases">
        <title>Expanding our view of genomic diversity in Candidatus Accumulibacter clades.</title>
        <authorList>
            <person name="Skennerton C.T."/>
            <person name="Barr J.J."/>
            <person name="Slater F.R."/>
            <person name="Bond P.L."/>
            <person name="Tyson G.W."/>
        </authorList>
    </citation>
    <scope>NUCLEOTIDE SEQUENCE [LARGE SCALE GENOMIC DNA]</scope>
    <source>
        <strain evidence="3">SK-01</strain>
    </source>
</reference>
<evidence type="ECO:0000313" key="3">
    <source>
        <dbReference type="Proteomes" id="UP000019812"/>
    </source>
</evidence>
<dbReference type="EMBL" id="JDSS02000045">
    <property type="protein sequence ID" value="KFB66299.1"/>
    <property type="molecule type" value="Genomic_DNA"/>
</dbReference>
<sequence>MTLAEMIYEHSQRLPEPAAREALDFIEFLAQRYGVAPKGERDELAPAQREALERLSVIRVPFGGAKPILSRNSFYDDARA</sequence>
<accession>A0A084XV05</accession>
<organism evidence="2 3">
    <name type="scientific">Candidatus Accumulibacter vicinus</name>
    <dbReference type="NCBI Taxonomy" id="2954382"/>
    <lineage>
        <taxon>Bacteria</taxon>
        <taxon>Pseudomonadati</taxon>
        <taxon>Pseudomonadota</taxon>
        <taxon>Betaproteobacteria</taxon>
        <taxon>Candidatus Accumulibacter</taxon>
    </lineage>
</organism>
<feature type="domain" description="DUF2281" evidence="1">
    <location>
        <begin position="7"/>
        <end position="38"/>
    </location>
</feature>
<dbReference type="Pfam" id="PF10047">
    <property type="entry name" value="DUF2281"/>
    <property type="match status" value="1"/>
</dbReference>
<dbReference type="AlphaFoldDB" id="A0A084XV05"/>
<name>A0A084XV05_9PROT</name>
<proteinExistence type="predicted"/>
<comment type="caution">
    <text evidence="2">The sequence shown here is derived from an EMBL/GenBank/DDBJ whole genome shotgun (WGS) entry which is preliminary data.</text>
</comment>
<protein>
    <recommendedName>
        <fullName evidence="1">DUF2281 domain-containing protein</fullName>
    </recommendedName>
</protein>
<dbReference type="RefSeq" id="WP_034930640.1">
    <property type="nucleotide sequence ID" value="NZ_JDSS02000045.1"/>
</dbReference>
<dbReference type="InterPro" id="IPR018739">
    <property type="entry name" value="DUF2281"/>
</dbReference>